<evidence type="ECO:0000259" key="3">
    <source>
        <dbReference type="SMART" id="SM00555"/>
    </source>
</evidence>
<evidence type="ECO:0000313" key="5">
    <source>
        <dbReference type="Proteomes" id="UP000242146"/>
    </source>
</evidence>
<dbReference type="OrthoDB" id="5588096at2759"/>
<evidence type="ECO:0000256" key="1">
    <source>
        <dbReference type="SAM" id="Coils"/>
    </source>
</evidence>
<evidence type="ECO:0000313" key="4">
    <source>
        <dbReference type="EMBL" id="ORX56835.1"/>
    </source>
</evidence>
<dbReference type="EMBL" id="MCGT01000009">
    <property type="protein sequence ID" value="ORX56835.1"/>
    <property type="molecule type" value="Genomic_DNA"/>
</dbReference>
<feature type="domain" description="GIT Spa2 homology (SHD)" evidence="3">
    <location>
        <begin position="70"/>
        <end position="100"/>
    </location>
</feature>
<feature type="region of interest" description="Disordered" evidence="2">
    <location>
        <begin position="1"/>
        <end position="35"/>
    </location>
</feature>
<feature type="compositionally biased region" description="Polar residues" evidence="2">
    <location>
        <begin position="15"/>
        <end position="32"/>
    </location>
</feature>
<dbReference type="Pfam" id="PF23742">
    <property type="entry name" value="VBS_C3G9"/>
    <property type="match status" value="1"/>
</dbReference>
<dbReference type="InterPro" id="IPR013724">
    <property type="entry name" value="GIT_SHD"/>
</dbReference>
<gene>
    <name evidence="4" type="ORF">DM01DRAFT_1236454</name>
</gene>
<dbReference type="GO" id="GO:0005078">
    <property type="term" value="F:MAP-kinase scaffold activity"/>
    <property type="evidence" value="ECO:0007669"/>
    <property type="project" value="TreeGrafter"/>
</dbReference>
<keyword evidence="1" id="KW-0175">Coiled coil</keyword>
<proteinExistence type="predicted"/>
<name>A0A1X2GLU4_9FUNG</name>
<dbReference type="PANTHER" id="PTHR21601">
    <property type="entry name" value="SPA2 PROTEIN"/>
    <property type="match status" value="1"/>
</dbReference>
<dbReference type="InterPro" id="IPR056439">
    <property type="entry name" value="VBS_C3G9"/>
</dbReference>
<dbReference type="InterPro" id="IPR039892">
    <property type="entry name" value="Spa2/Sph1"/>
</dbReference>
<dbReference type="Pfam" id="PF08518">
    <property type="entry name" value="GIT_SHD"/>
    <property type="match status" value="2"/>
</dbReference>
<reference evidence="4 5" key="1">
    <citation type="submission" date="2016-07" db="EMBL/GenBank/DDBJ databases">
        <title>Pervasive Adenine N6-methylation of Active Genes in Fungi.</title>
        <authorList>
            <consortium name="DOE Joint Genome Institute"/>
            <person name="Mondo S.J."/>
            <person name="Dannebaum R.O."/>
            <person name="Kuo R.C."/>
            <person name="Labutti K."/>
            <person name="Haridas S."/>
            <person name="Kuo A."/>
            <person name="Salamov A."/>
            <person name="Ahrendt S.R."/>
            <person name="Lipzen A."/>
            <person name="Sullivan W."/>
            <person name="Andreopoulos W.B."/>
            <person name="Clum A."/>
            <person name="Lindquist E."/>
            <person name="Daum C."/>
            <person name="Ramamoorthy G.K."/>
            <person name="Gryganskyi A."/>
            <person name="Culley D."/>
            <person name="Magnuson J.K."/>
            <person name="James T.Y."/>
            <person name="O'Malley M.A."/>
            <person name="Stajich J.E."/>
            <person name="Spatafora J.W."/>
            <person name="Visel A."/>
            <person name="Grigoriev I.V."/>
        </authorList>
    </citation>
    <scope>NUCLEOTIDE SEQUENCE [LARGE SCALE GENOMIC DNA]</scope>
    <source>
        <strain evidence="4 5">NRRL 3301</strain>
    </source>
</reference>
<dbReference type="SMART" id="SM00555">
    <property type="entry name" value="GIT"/>
    <property type="match status" value="2"/>
</dbReference>
<accession>A0A1X2GLU4</accession>
<feature type="domain" description="GIT Spa2 homology (SHD)" evidence="3">
    <location>
        <begin position="119"/>
        <end position="149"/>
    </location>
</feature>
<comment type="caution">
    <text evidence="4">The sequence shown here is derived from an EMBL/GenBank/DDBJ whole genome shotgun (WGS) entry which is preliminary data.</text>
</comment>
<dbReference type="AlphaFoldDB" id="A0A1X2GLU4"/>
<organism evidence="4 5">
    <name type="scientific">Hesseltinella vesiculosa</name>
    <dbReference type="NCBI Taxonomy" id="101127"/>
    <lineage>
        <taxon>Eukaryota</taxon>
        <taxon>Fungi</taxon>
        <taxon>Fungi incertae sedis</taxon>
        <taxon>Mucoromycota</taxon>
        <taxon>Mucoromycotina</taxon>
        <taxon>Mucoromycetes</taxon>
        <taxon>Mucorales</taxon>
        <taxon>Cunninghamellaceae</taxon>
        <taxon>Hesseltinella</taxon>
    </lineage>
</organism>
<evidence type="ECO:0000256" key="2">
    <source>
        <dbReference type="SAM" id="MobiDB-lite"/>
    </source>
</evidence>
<dbReference type="STRING" id="101127.A0A1X2GLU4"/>
<protein>
    <recommendedName>
        <fullName evidence="3">GIT Spa2 homology (SHD) domain-containing protein</fullName>
    </recommendedName>
</protein>
<feature type="coiled-coil region" evidence="1">
    <location>
        <begin position="251"/>
        <end position="354"/>
    </location>
</feature>
<sequence length="544" mass="62722">MPIPQSPSTDDWDGSDTSQTTSPVSPNSQNDLTLKELATTKEYRSELKKYLTSFLEKEAIQGPAPKRTASRHKLSKLNHAQYLELARDVYDEMTRRTVHEMEVPFLPVNDIFHPRRNQARQKLATLPEHRFMDLSSDVYHELVRRFPHTVLVKNENDLPPLPPKDEFYANSSPMQSEWSHDQILPAKDVLQIDQHYHAYSPHPLDPIDLPSPQPQQAHQWADSLDNLIADIDSMVKPYSQSKEDLAKRKHSSDIELLQKQHEKEVNELKKRIHELEQTSLESKVEEDMCKRYEALEKEHQQLQLEKRQQFEAVKKVKKEINDILQQLDQLQIKNEKITQEKNEALDLVHQLQTDMKMLEFKHKALRQHIRAAKVESTSTSSSDSQRSSALTVPWDYNTLKPSIHGIISYKTVLAYQIHAEEFVKSARSSDRSDIIRPMKSLVSICKDISQQVDDSDIGHAERSHVEVDDRVLGNEENEDVSTSKVLERYRSIRRQFATNLYQLVLACQSFAYGSGVYPLNLLDSSLGHLTSVAIELVQLLGVYE</sequence>
<dbReference type="Proteomes" id="UP000242146">
    <property type="component" value="Unassembled WGS sequence"/>
</dbReference>
<keyword evidence="5" id="KW-1185">Reference proteome</keyword>
<dbReference type="PANTHER" id="PTHR21601:SF0">
    <property type="entry name" value="PROTEIN SPA2-RELATED"/>
    <property type="match status" value="1"/>
</dbReference>